<name>A0ACC6PS19_9ACTN</name>
<evidence type="ECO:0000313" key="2">
    <source>
        <dbReference type="Proteomes" id="UP001377168"/>
    </source>
</evidence>
<protein>
    <submittedName>
        <fullName evidence="1">DUF4232 domain-containing protein</fullName>
    </submittedName>
</protein>
<comment type="caution">
    <text evidence="1">The sequence shown here is derived from an EMBL/GenBank/DDBJ whole genome shotgun (WGS) entry which is preliminary data.</text>
</comment>
<accession>A0ACC6PS19</accession>
<sequence length="231" mass="23661">MTGRARQSGAVPAAALAAVAALVLAGCAEASGGVGESGASTSPDSRWKVHADKLTGTPAPYTGPPSIAPGPRTPNDGEQPPGPTQAACPDTGVAVVTGVVDAAMGRRATTIRLTNCGKKPYRVEGYPQIGALDKDRDALKLKVTHGAYAYTDSSRDEGPRPLTLAPGKSAVSVLNWNNRVTSFDAVRPGAYLVVAPVRGAKAQTVPFFLDIGTSAELDVTAWALPREESGS</sequence>
<keyword evidence="2" id="KW-1185">Reference proteome</keyword>
<proteinExistence type="predicted"/>
<dbReference type="Proteomes" id="UP001377168">
    <property type="component" value="Unassembled WGS sequence"/>
</dbReference>
<reference evidence="1" key="1">
    <citation type="submission" date="2024-03" db="EMBL/GenBank/DDBJ databases">
        <title>Novel Streptomyces species of biotechnological and ecological value are a feature of Machair soil.</title>
        <authorList>
            <person name="Prole J.R."/>
            <person name="Goodfellow M."/>
            <person name="Allenby N."/>
            <person name="Ward A.C."/>
        </authorList>
    </citation>
    <scope>NUCLEOTIDE SEQUENCE</scope>
    <source>
        <strain evidence="1">MS2.AVA.5</strain>
    </source>
</reference>
<gene>
    <name evidence="1" type="ORF">WKI67_12640</name>
</gene>
<dbReference type="EMBL" id="JBBKAJ010000022">
    <property type="protein sequence ID" value="MEJ8634235.1"/>
    <property type="molecule type" value="Genomic_DNA"/>
</dbReference>
<organism evidence="1 2">
    <name type="scientific">Streptomyces achmelvichensis</name>
    <dbReference type="NCBI Taxonomy" id="3134111"/>
    <lineage>
        <taxon>Bacteria</taxon>
        <taxon>Bacillati</taxon>
        <taxon>Actinomycetota</taxon>
        <taxon>Actinomycetes</taxon>
        <taxon>Kitasatosporales</taxon>
        <taxon>Streptomycetaceae</taxon>
        <taxon>Streptomyces</taxon>
    </lineage>
</organism>
<evidence type="ECO:0000313" key="1">
    <source>
        <dbReference type="EMBL" id="MEJ8634235.1"/>
    </source>
</evidence>